<dbReference type="SUPFAM" id="SSF54506">
    <property type="entry name" value="Diaminopimelate epimerase-like"/>
    <property type="match status" value="1"/>
</dbReference>
<evidence type="ECO:0000313" key="4">
    <source>
        <dbReference type="EMBL" id="TLX47125.1"/>
    </source>
</evidence>
<sequence>MKLNIDVVDAFTSTQFGGNSAAVIITNTCLNESLMEAIAAENNLSETAFLVPVETGVYDIRWFSPLTEIAFCGHATLASAFVLFSQNPTFQQVTLSAPAVGSMLINKLDNGYIEMDFPSFTPEAIQDIPEALIAGLSIKPQQVLKNQQAYFAVYNTEHEVRILEQSTEQLKQLAPFDVVVTAPGKKYDFVSRYFWPANGGDEDPVTGSIHTGLAPYWSQRLNKTELKAYQASKRGGELLCEIEGERVKLRGQAVHYLSGSITVDEKQNLS</sequence>
<dbReference type="Gene3D" id="3.10.310.10">
    <property type="entry name" value="Diaminopimelate Epimerase, Chain A, domain 1"/>
    <property type="match status" value="2"/>
</dbReference>
<dbReference type="GO" id="GO:0016853">
    <property type="term" value="F:isomerase activity"/>
    <property type="evidence" value="ECO:0007669"/>
    <property type="project" value="UniProtKB-KW"/>
</dbReference>
<dbReference type="Pfam" id="PF02567">
    <property type="entry name" value="PhzC-PhzF"/>
    <property type="match status" value="1"/>
</dbReference>
<comment type="similarity">
    <text evidence="1">Belongs to the PhzF family.</text>
</comment>
<evidence type="ECO:0000313" key="5">
    <source>
        <dbReference type="Proteomes" id="UP000309186"/>
    </source>
</evidence>
<dbReference type="RefSeq" id="WP_138481020.1">
    <property type="nucleotide sequence ID" value="NZ_PPSW01000014.1"/>
</dbReference>
<reference evidence="4 5" key="1">
    <citation type="submission" date="2018-01" db="EMBL/GenBank/DDBJ databases">
        <title>Co-occurrence of chitin degradation, pigmentation and bioactivity in marine Pseudoalteromonas.</title>
        <authorList>
            <person name="Paulsen S."/>
            <person name="Gram L."/>
            <person name="Machado H."/>
        </authorList>
    </citation>
    <scope>NUCLEOTIDE SEQUENCE [LARGE SCALE GENOMIC DNA]</scope>
    <source>
        <strain evidence="4 5">S3663</strain>
    </source>
</reference>
<protein>
    <submittedName>
        <fullName evidence="4">Phenazine biosynthesis protein PhzF</fullName>
    </submittedName>
</protein>
<feature type="active site" evidence="3">
    <location>
        <position position="46"/>
    </location>
</feature>
<dbReference type="PIRSF" id="PIRSF016184">
    <property type="entry name" value="PhzC_PhzF"/>
    <property type="match status" value="1"/>
</dbReference>
<dbReference type="OrthoDB" id="9788221at2"/>
<dbReference type="EMBL" id="PPSW01000014">
    <property type="protein sequence ID" value="TLX47125.1"/>
    <property type="molecule type" value="Genomic_DNA"/>
</dbReference>
<proteinExistence type="inferred from homology"/>
<dbReference type="Proteomes" id="UP000309186">
    <property type="component" value="Unassembled WGS sequence"/>
</dbReference>
<dbReference type="AlphaFoldDB" id="A0A5R9Q2H9"/>
<dbReference type="InterPro" id="IPR003719">
    <property type="entry name" value="Phenazine_PhzF-like"/>
</dbReference>
<dbReference type="GO" id="GO:0005737">
    <property type="term" value="C:cytoplasm"/>
    <property type="evidence" value="ECO:0007669"/>
    <property type="project" value="TreeGrafter"/>
</dbReference>
<name>A0A5R9Q2H9_9GAMM</name>
<dbReference type="PANTHER" id="PTHR13774">
    <property type="entry name" value="PHENAZINE BIOSYNTHESIS PROTEIN"/>
    <property type="match status" value="1"/>
</dbReference>
<dbReference type="PANTHER" id="PTHR13774:SF17">
    <property type="entry name" value="PHENAZINE BIOSYNTHESIS-LIKE DOMAIN-CONTAINING PROTEIN"/>
    <property type="match status" value="1"/>
</dbReference>
<comment type="caution">
    <text evidence="4">The sequence shown here is derived from an EMBL/GenBank/DDBJ whole genome shotgun (WGS) entry which is preliminary data.</text>
</comment>
<accession>A0A5R9Q2H9</accession>
<evidence type="ECO:0000256" key="2">
    <source>
        <dbReference type="ARBA" id="ARBA00023235"/>
    </source>
</evidence>
<dbReference type="NCBIfam" id="TIGR00654">
    <property type="entry name" value="PhzF_family"/>
    <property type="match status" value="1"/>
</dbReference>
<evidence type="ECO:0000256" key="3">
    <source>
        <dbReference type="PIRSR" id="PIRSR016184-1"/>
    </source>
</evidence>
<keyword evidence="2" id="KW-0413">Isomerase</keyword>
<organism evidence="4 5">
    <name type="scientific">Pseudoalteromonas phenolica</name>
    <dbReference type="NCBI Taxonomy" id="161398"/>
    <lineage>
        <taxon>Bacteria</taxon>
        <taxon>Pseudomonadati</taxon>
        <taxon>Pseudomonadota</taxon>
        <taxon>Gammaproteobacteria</taxon>
        <taxon>Alteromonadales</taxon>
        <taxon>Pseudoalteromonadaceae</taxon>
        <taxon>Pseudoalteromonas</taxon>
    </lineage>
</organism>
<gene>
    <name evidence="4" type="ORF">C1E24_09985</name>
</gene>
<evidence type="ECO:0000256" key="1">
    <source>
        <dbReference type="ARBA" id="ARBA00008270"/>
    </source>
</evidence>